<dbReference type="EMBL" id="JAVRHL010000002">
    <property type="protein sequence ID" value="MDT0683084.1"/>
    <property type="molecule type" value="Genomic_DNA"/>
</dbReference>
<dbReference type="RefSeq" id="WP_311691219.1">
    <property type="nucleotide sequence ID" value="NZ_JAVRHL010000002.1"/>
</dbReference>
<sequence>MSNAKQQGELDGLCGMYAIVNALRKMGVSREDEVFQTCCEALCSSRWPDTLWEGTTLRDIEVMLKGCRAADIKGVERITVSYPFRRTEPKSNKEFWDSFYELFQENRANKCAILGLAEPSLHWLVANPNGSGIRFTDSGVRKPVTVPQNMIYAGSRRSGKETHRIERKEVILFERHS</sequence>
<evidence type="ECO:0000313" key="2">
    <source>
        <dbReference type="Proteomes" id="UP001265259"/>
    </source>
</evidence>
<proteinExistence type="predicted"/>
<name>A0ABU3DHS3_9RHOB</name>
<reference evidence="1 2" key="1">
    <citation type="submission" date="2023-09" db="EMBL/GenBank/DDBJ databases">
        <authorList>
            <person name="Rey-Velasco X."/>
        </authorList>
    </citation>
    <scope>NUCLEOTIDE SEQUENCE [LARGE SCALE GENOMIC DNA]</scope>
    <source>
        <strain evidence="1 2">F158</strain>
    </source>
</reference>
<protein>
    <submittedName>
        <fullName evidence="1">Uncharacterized protein</fullName>
    </submittedName>
</protein>
<dbReference type="Proteomes" id="UP001265259">
    <property type="component" value="Unassembled WGS sequence"/>
</dbReference>
<accession>A0ABU3DHS3</accession>
<keyword evidence="2" id="KW-1185">Reference proteome</keyword>
<evidence type="ECO:0000313" key="1">
    <source>
        <dbReference type="EMBL" id="MDT0683084.1"/>
    </source>
</evidence>
<gene>
    <name evidence="1" type="ORF">RM543_10335</name>
</gene>
<organism evidence="1 2">
    <name type="scientific">Tropicimonas omnivorans</name>
    <dbReference type="NCBI Taxonomy" id="3075590"/>
    <lineage>
        <taxon>Bacteria</taxon>
        <taxon>Pseudomonadati</taxon>
        <taxon>Pseudomonadota</taxon>
        <taxon>Alphaproteobacteria</taxon>
        <taxon>Rhodobacterales</taxon>
        <taxon>Roseobacteraceae</taxon>
        <taxon>Tropicimonas</taxon>
    </lineage>
</organism>
<comment type="caution">
    <text evidence="1">The sequence shown here is derived from an EMBL/GenBank/DDBJ whole genome shotgun (WGS) entry which is preliminary data.</text>
</comment>